<keyword evidence="3" id="KW-1185">Reference proteome</keyword>
<evidence type="ECO:0000256" key="1">
    <source>
        <dbReference type="SAM" id="MobiDB-lite"/>
    </source>
</evidence>
<dbReference type="RefSeq" id="WP_091847876.1">
    <property type="nucleotide sequence ID" value="NZ_FMBL01000002.1"/>
</dbReference>
<proteinExistence type="predicted"/>
<dbReference type="OrthoDB" id="1722553at2"/>
<protein>
    <recommendedName>
        <fullName evidence="4">HD domain-containing protein</fullName>
    </recommendedName>
</protein>
<dbReference type="AlphaFoldDB" id="A0A1C4H566"/>
<organism evidence="2 3">
    <name type="scientific">Bifidobacterium commune</name>
    <dbReference type="NCBI Taxonomy" id="1505727"/>
    <lineage>
        <taxon>Bacteria</taxon>
        <taxon>Bacillati</taxon>
        <taxon>Actinomycetota</taxon>
        <taxon>Actinomycetes</taxon>
        <taxon>Bifidobacteriales</taxon>
        <taxon>Bifidobacteriaceae</taxon>
        <taxon>Bifidobacterium</taxon>
    </lineage>
</organism>
<feature type="region of interest" description="Disordered" evidence="1">
    <location>
        <begin position="78"/>
        <end position="100"/>
    </location>
</feature>
<dbReference type="Gene3D" id="1.10.3210.10">
    <property type="entry name" value="Hypothetical protein af1432"/>
    <property type="match status" value="1"/>
</dbReference>
<name>A0A1C4H566_9BIFI</name>
<reference evidence="3" key="1">
    <citation type="submission" date="2016-08" db="EMBL/GenBank/DDBJ databases">
        <authorList>
            <person name="Varghese N."/>
            <person name="Submissions Spin"/>
        </authorList>
    </citation>
    <scope>NUCLEOTIDE SEQUENCE [LARGE SCALE GENOMIC DNA]</scope>
    <source>
        <strain evidence="3">R-52791</strain>
    </source>
</reference>
<dbReference type="EMBL" id="FMBL01000002">
    <property type="protein sequence ID" value="SCC80129.1"/>
    <property type="molecule type" value="Genomic_DNA"/>
</dbReference>
<gene>
    <name evidence="2" type="ORF">GA0061077_1047</name>
</gene>
<dbReference type="SUPFAM" id="SSF109604">
    <property type="entry name" value="HD-domain/PDEase-like"/>
    <property type="match status" value="1"/>
</dbReference>
<sequence>MTGYIPTLAQVDELHHRISPSQAAYGLIHTHCFVIATITRQLVRRQNALFVRRCTLPDNAPELTGKYDVAAVENEVAASGNDKNTNDGADGGVSSKGNGAGVRVTPATLAKRRKDVSAVFAGMGASVPPTDGVKGGMVPPRLLDEDFAVVGAMLHDIGTYLVLKHDGSDGEKLQFDGPHYILHGLRGYDWLISQGVDESVAQFARNHTGVGLTRDQVVAQHLPLPPADYVPLNLEQEVVMVADKYNSKSIPPRFLTAEAYARKARRFGSSNEHQWLDLVRKYGVPDIPELARKFGMKLDE</sequence>
<evidence type="ECO:0000313" key="2">
    <source>
        <dbReference type="EMBL" id="SCC80129.1"/>
    </source>
</evidence>
<evidence type="ECO:0000313" key="3">
    <source>
        <dbReference type="Proteomes" id="UP000242610"/>
    </source>
</evidence>
<evidence type="ECO:0008006" key="4">
    <source>
        <dbReference type="Google" id="ProtNLM"/>
    </source>
</evidence>
<accession>A0A1C4H566</accession>
<dbReference type="STRING" id="1505727.GA0061077_1047"/>
<dbReference type="Proteomes" id="UP000242610">
    <property type="component" value="Unassembled WGS sequence"/>
</dbReference>